<evidence type="ECO:0000313" key="2">
    <source>
        <dbReference type="EMBL" id="GMF37846.1"/>
    </source>
</evidence>
<evidence type="ECO:0000313" key="3">
    <source>
        <dbReference type="Proteomes" id="UP001165121"/>
    </source>
</evidence>
<gene>
    <name evidence="2" type="ORF">Pfra01_001072600</name>
</gene>
<feature type="compositionally biased region" description="Low complexity" evidence="1">
    <location>
        <begin position="306"/>
        <end position="319"/>
    </location>
</feature>
<name>A0A9W6XG20_9STRA</name>
<comment type="caution">
    <text evidence="2">The sequence shown here is derived from an EMBL/GenBank/DDBJ whole genome shotgun (WGS) entry which is preliminary data.</text>
</comment>
<protein>
    <submittedName>
        <fullName evidence="2">Unnamed protein product</fullName>
    </submittedName>
</protein>
<dbReference type="AlphaFoldDB" id="A0A9W6XG20"/>
<dbReference type="EMBL" id="BSXT01001042">
    <property type="protein sequence ID" value="GMF37846.1"/>
    <property type="molecule type" value="Genomic_DNA"/>
</dbReference>
<keyword evidence="3" id="KW-1185">Reference proteome</keyword>
<feature type="region of interest" description="Disordered" evidence="1">
    <location>
        <begin position="218"/>
        <end position="264"/>
    </location>
</feature>
<accession>A0A9W6XG20</accession>
<dbReference type="OrthoDB" id="126326at2759"/>
<feature type="region of interest" description="Disordered" evidence="1">
    <location>
        <begin position="546"/>
        <end position="571"/>
    </location>
</feature>
<reference evidence="2" key="1">
    <citation type="submission" date="2023-04" db="EMBL/GenBank/DDBJ databases">
        <title>Phytophthora fragariaefolia NBRC 109709.</title>
        <authorList>
            <person name="Ichikawa N."/>
            <person name="Sato H."/>
            <person name="Tonouchi N."/>
        </authorList>
    </citation>
    <scope>NUCLEOTIDE SEQUENCE</scope>
    <source>
        <strain evidence="2">NBRC 109709</strain>
    </source>
</reference>
<evidence type="ECO:0000256" key="1">
    <source>
        <dbReference type="SAM" id="MobiDB-lite"/>
    </source>
</evidence>
<dbReference type="Proteomes" id="UP001165121">
    <property type="component" value="Unassembled WGS sequence"/>
</dbReference>
<sequence length="632" mass="69035">MASSPVPGDLAFIGPKHAAELTDFQYVELEAHVGGEASVKVVGPNGAGDERSLSIPWATFCRRVVPAQERDLWPGSFIAHPVAFVLTSEDGVDEWAYGIVSGYTATPETTLHLIHQHGSTRLPLPPTTAVIKADVLNYVLQTGGGVNIAGLSPMELIVQQNEVIAACRRRRSGLPKSVTKNLSVPYKAAEVVPLINPATLQLVRVRRQHVVDYKTAAASKRPSDLYSDTGAGTTLERMGPNSVAASRTTGRRRPATDAISVSSDLDVDTEPLAIESDDADAEQVRHIHRPLAKRRRVEIRANYPSLDSSDASSYSADSSSSDDDGTNRFSSSRERGVVFHPSPTERQVHVSIVQQRHAGKVAQTLLQSAQQTQHLDFIGTPPVLRGAYHFGFGLGLSIMHFRRAITSDEFATTESAVNMSDFSSKNALPTPPKATGLGDLVSALSAFYKFAKYFYNKDTKRFIGAARDFIIAYADKAPSDAATARLLTHWVNIKFGKFRSLLVSKGLKSALRVRKQFCRNDDQLVALKESYPAWTATAQSAGRIKTTYEGSGNAPRQFDRRPTSKTRIPNNVLTSLPKSEDGRRLCLRFVSKAGCNLQDCPRPHFKPQALSDEAKAVVNQRWNGLSTECKDL</sequence>
<feature type="region of interest" description="Disordered" evidence="1">
    <location>
        <begin position="306"/>
        <end position="337"/>
    </location>
</feature>
<proteinExistence type="predicted"/>
<organism evidence="2 3">
    <name type="scientific">Phytophthora fragariaefolia</name>
    <dbReference type="NCBI Taxonomy" id="1490495"/>
    <lineage>
        <taxon>Eukaryota</taxon>
        <taxon>Sar</taxon>
        <taxon>Stramenopiles</taxon>
        <taxon>Oomycota</taxon>
        <taxon>Peronosporomycetes</taxon>
        <taxon>Peronosporales</taxon>
        <taxon>Peronosporaceae</taxon>
        <taxon>Phytophthora</taxon>
    </lineage>
</organism>